<evidence type="ECO:0000313" key="1">
    <source>
        <dbReference type="EMBL" id="ACE86331.1"/>
    </source>
</evidence>
<keyword evidence="2" id="KW-1185">Reference proteome</keyword>
<organism evidence="1 2">
    <name type="scientific">Cellvibrio japonicus (strain Ueda107)</name>
    <name type="common">Pseudomonas fluorescens subsp. cellulosa</name>
    <dbReference type="NCBI Taxonomy" id="498211"/>
    <lineage>
        <taxon>Bacteria</taxon>
        <taxon>Pseudomonadati</taxon>
        <taxon>Pseudomonadota</taxon>
        <taxon>Gammaproteobacteria</taxon>
        <taxon>Cellvibrionales</taxon>
        <taxon>Cellvibrionaceae</taxon>
        <taxon>Cellvibrio</taxon>
    </lineage>
</organism>
<dbReference type="Proteomes" id="UP000001036">
    <property type="component" value="Chromosome"/>
</dbReference>
<dbReference type="HOGENOM" id="CLU_3041672_0_0_6"/>
<dbReference type="EMBL" id="CP000934">
    <property type="protein sequence ID" value="ACE86331.1"/>
    <property type="molecule type" value="Genomic_DNA"/>
</dbReference>
<name>B3PKC4_CELJU</name>
<proteinExistence type="predicted"/>
<protein>
    <submittedName>
        <fullName evidence="1">Uncharacterized protein</fullName>
    </submittedName>
</protein>
<reference evidence="1 2" key="1">
    <citation type="journal article" date="2008" name="J. Bacteriol.">
        <title>Insights into plant cell wall degradation from the genome sequence of the soil bacterium Cellvibrio japonicus.</title>
        <authorList>
            <person name="Deboy R.T."/>
            <person name="Mongodin E.F."/>
            <person name="Fouts D.E."/>
            <person name="Tailford L.E."/>
            <person name="Khouri H."/>
            <person name="Emerson J.B."/>
            <person name="Mohamoud Y."/>
            <person name="Watkins K."/>
            <person name="Henrissat B."/>
            <person name="Gilbert H.J."/>
            <person name="Nelson K.E."/>
        </authorList>
    </citation>
    <scope>NUCLEOTIDE SEQUENCE [LARGE SCALE GENOMIC DNA]</scope>
    <source>
        <strain evidence="1 2">Ueda107</strain>
    </source>
</reference>
<accession>B3PKC4</accession>
<evidence type="ECO:0000313" key="2">
    <source>
        <dbReference type="Proteomes" id="UP000001036"/>
    </source>
</evidence>
<dbReference type="KEGG" id="cja:CJA_2393"/>
<gene>
    <name evidence="1" type="ordered locus">CJA_2393</name>
</gene>
<sequence>MLRQVYIAIEPNCRDNANGYSDSKILETPKAVVFIQSVLSPIEIAGIALTQGYF</sequence>
<dbReference type="AlphaFoldDB" id="B3PKC4"/>
<dbReference type="STRING" id="498211.CJA_2393"/>